<dbReference type="InterPro" id="IPR006375">
    <property type="entry name" value="Man1P_GuaTrfase/Man6P_Isoase"/>
</dbReference>
<evidence type="ECO:0000259" key="12">
    <source>
        <dbReference type="Pfam" id="PF22640"/>
    </source>
</evidence>
<evidence type="ECO:0000256" key="9">
    <source>
        <dbReference type="RuleBase" id="RU004190"/>
    </source>
</evidence>
<dbReference type="PANTHER" id="PTHR46390">
    <property type="entry name" value="MANNOSE-1-PHOSPHATE GUANYLYLTRANSFERASE"/>
    <property type="match status" value="1"/>
</dbReference>
<dbReference type="CDD" id="cd02509">
    <property type="entry name" value="GDP-M1P_Guanylyltransferase"/>
    <property type="match status" value="1"/>
</dbReference>
<feature type="domain" description="Mannose-6-phosphate isomerase type II C-terminal" evidence="11">
    <location>
        <begin position="358"/>
        <end position="472"/>
    </location>
</feature>
<evidence type="ECO:0000256" key="5">
    <source>
        <dbReference type="ARBA" id="ARBA00022695"/>
    </source>
</evidence>
<proteinExistence type="inferred from homology"/>
<dbReference type="Pfam" id="PF22640">
    <property type="entry name" value="ManC_GMP_beta-helix"/>
    <property type="match status" value="1"/>
</dbReference>
<evidence type="ECO:0000256" key="7">
    <source>
        <dbReference type="ARBA" id="ARBA00023134"/>
    </source>
</evidence>
<dbReference type="SUPFAM" id="SSF53448">
    <property type="entry name" value="Nucleotide-diphospho-sugar transferases"/>
    <property type="match status" value="1"/>
</dbReference>
<comment type="similarity">
    <text evidence="2 9">Belongs to the mannose-6-phosphate isomerase type 2 family.</text>
</comment>
<evidence type="ECO:0000256" key="4">
    <source>
        <dbReference type="ARBA" id="ARBA00022679"/>
    </source>
</evidence>
<dbReference type="InterPro" id="IPR001538">
    <property type="entry name" value="Man6P_isomerase-2_C"/>
</dbReference>
<dbReference type="GO" id="GO:0004475">
    <property type="term" value="F:mannose-1-phosphate guanylyltransferase (GTP) activity"/>
    <property type="evidence" value="ECO:0007669"/>
    <property type="project" value="UniProtKB-EC"/>
</dbReference>
<dbReference type="InterPro" id="IPR054566">
    <property type="entry name" value="ManC/GMP-like_b-helix"/>
</dbReference>
<evidence type="ECO:0000259" key="11">
    <source>
        <dbReference type="Pfam" id="PF01050"/>
    </source>
</evidence>
<keyword evidence="5 13" id="KW-0548">Nucleotidyltransferase</keyword>
<evidence type="ECO:0000256" key="3">
    <source>
        <dbReference type="ARBA" id="ARBA00012387"/>
    </source>
</evidence>
<gene>
    <name evidence="13" type="ORF">NLK58_06120</name>
</gene>
<keyword evidence="6" id="KW-0547">Nucleotide-binding</keyword>
<dbReference type="CDD" id="cd02213">
    <property type="entry name" value="cupin_PMI_typeII_C"/>
    <property type="match status" value="1"/>
</dbReference>
<reference evidence="13 14" key="1">
    <citation type="submission" date="2022-07" db="EMBL/GenBank/DDBJ databases">
        <title>A copper resistant bacterium isolated from sediment samples of deep sea hydrothermal areas.</title>
        <authorList>
            <person name="Zeng X."/>
        </authorList>
    </citation>
    <scope>NUCLEOTIDE SEQUENCE [LARGE SCALE GENOMIC DNA]</scope>
    <source>
        <strain evidence="14">CuT 6</strain>
    </source>
</reference>
<dbReference type="NCBIfam" id="TIGR01479">
    <property type="entry name" value="GMP_PMI"/>
    <property type="match status" value="1"/>
</dbReference>
<keyword evidence="14" id="KW-1185">Reference proteome</keyword>
<protein>
    <recommendedName>
        <fullName evidence="3">mannose-1-phosphate guanylyltransferase</fullName>
        <ecNumber evidence="3">2.7.7.13</ecNumber>
    </recommendedName>
</protein>
<keyword evidence="7" id="KW-0342">GTP-binding</keyword>
<dbReference type="EC" id="2.7.7.13" evidence="3"/>
<feature type="domain" description="Nucleotidyl transferase" evidence="10">
    <location>
        <begin position="8"/>
        <end position="294"/>
    </location>
</feature>
<evidence type="ECO:0000259" key="10">
    <source>
        <dbReference type="Pfam" id="PF00483"/>
    </source>
</evidence>
<dbReference type="InterPro" id="IPR051161">
    <property type="entry name" value="Mannose-6P_isomerase_type2"/>
</dbReference>
<sequence>MINSSIHPVILSGGSGSRLWPMSRAGYPKQFLALHGDDGITMLQATAKRVQRKNFSNPLLVCNEEHRFILAEQLRQVAIEPDGIILEPVARNTAPAVAAAALRLSEKQADALMLVMPSDHVILDEASFHEAVQAAAEAAAGGALVTFGITPTQPETGYGYIQRGQPWAGDINGVFEVTRFVEKPDLKTAEQYLESGDYAWNSGIFLFRADTYINALEAFQPEMLAAARAALENSHEDLNFCRLDEAAFSASPSDSIDYAVMEQTDNAAVVPVDMGWSDLGAWSALWDIEEKDEQGNVATGDVLLHNTRNSYVHADHAMVAVSGLDDVIVVATDDAVLVVDRHNAQGVKDLVDQLKREGRGEHHLHTTVHRPWGSYRGIDMGERHQVKRITVKPGEKLSLQMHYHRAEHWIVASGTALVTCGEKEFLLRENESTFIPMGETHRLENPGKVPLDIIEVQSGSYLGEDDIVRFEDGYGRAK</sequence>
<dbReference type="Gene3D" id="2.60.120.10">
    <property type="entry name" value="Jelly Rolls"/>
    <property type="match status" value="1"/>
</dbReference>
<feature type="domain" description="MannoseP isomerase/GMP-like beta-helix" evidence="12">
    <location>
        <begin position="306"/>
        <end position="354"/>
    </location>
</feature>
<dbReference type="InterPro" id="IPR014710">
    <property type="entry name" value="RmlC-like_jellyroll"/>
</dbReference>
<organism evidence="13 14">
    <name type="scientific">Marinobacter metalliresistant</name>
    <dbReference type="NCBI Taxonomy" id="2961995"/>
    <lineage>
        <taxon>Bacteria</taxon>
        <taxon>Pseudomonadati</taxon>
        <taxon>Pseudomonadota</taxon>
        <taxon>Gammaproteobacteria</taxon>
        <taxon>Pseudomonadales</taxon>
        <taxon>Marinobacteraceae</taxon>
        <taxon>Marinobacter</taxon>
    </lineage>
</organism>
<name>A0ABZ2W4S7_9GAMM</name>
<dbReference type="EMBL" id="CP101118">
    <property type="protein sequence ID" value="WZF89770.1"/>
    <property type="molecule type" value="Genomic_DNA"/>
</dbReference>
<dbReference type="Proteomes" id="UP001475781">
    <property type="component" value="Chromosome"/>
</dbReference>
<dbReference type="Pfam" id="PF01050">
    <property type="entry name" value="MannoseP_isomer"/>
    <property type="match status" value="1"/>
</dbReference>
<evidence type="ECO:0000256" key="1">
    <source>
        <dbReference type="ARBA" id="ARBA00004823"/>
    </source>
</evidence>
<dbReference type="InterPro" id="IPR011051">
    <property type="entry name" value="RmlC_Cupin_sf"/>
</dbReference>
<dbReference type="Gene3D" id="3.90.550.10">
    <property type="entry name" value="Spore Coat Polysaccharide Biosynthesis Protein SpsA, Chain A"/>
    <property type="match status" value="1"/>
</dbReference>
<dbReference type="GO" id="GO:0004476">
    <property type="term" value="F:mannose-6-phosphate isomerase activity"/>
    <property type="evidence" value="ECO:0007669"/>
    <property type="project" value="UniProtKB-EC"/>
</dbReference>
<comment type="pathway">
    <text evidence="1">Nucleotide-sugar biosynthesis; GDP-alpha-D-mannose biosynthesis; GDP-alpha-D-mannose from alpha-D-mannose 1-phosphate (GTP route): step 1/1.</text>
</comment>
<evidence type="ECO:0000256" key="2">
    <source>
        <dbReference type="ARBA" id="ARBA00006115"/>
    </source>
</evidence>
<evidence type="ECO:0000313" key="14">
    <source>
        <dbReference type="Proteomes" id="UP001475781"/>
    </source>
</evidence>
<dbReference type="InterPro" id="IPR049577">
    <property type="entry name" value="GMPP_N"/>
</dbReference>
<dbReference type="InterPro" id="IPR005835">
    <property type="entry name" value="NTP_transferase_dom"/>
</dbReference>
<keyword evidence="13" id="KW-0413">Isomerase</keyword>
<dbReference type="SUPFAM" id="SSF51182">
    <property type="entry name" value="RmlC-like cupins"/>
    <property type="match status" value="1"/>
</dbReference>
<dbReference type="PANTHER" id="PTHR46390:SF1">
    <property type="entry name" value="MANNOSE-1-PHOSPHATE GUANYLYLTRANSFERASE"/>
    <property type="match status" value="1"/>
</dbReference>
<dbReference type="Pfam" id="PF00483">
    <property type="entry name" value="NTP_transferase"/>
    <property type="match status" value="1"/>
</dbReference>
<evidence type="ECO:0000256" key="6">
    <source>
        <dbReference type="ARBA" id="ARBA00022741"/>
    </source>
</evidence>
<accession>A0ABZ2W4S7</accession>
<evidence type="ECO:0000256" key="8">
    <source>
        <dbReference type="ARBA" id="ARBA00047343"/>
    </source>
</evidence>
<dbReference type="InterPro" id="IPR029044">
    <property type="entry name" value="Nucleotide-diphossugar_trans"/>
</dbReference>
<dbReference type="RefSeq" id="WP_341582313.1">
    <property type="nucleotide sequence ID" value="NZ_CP101118.1"/>
</dbReference>
<evidence type="ECO:0000313" key="13">
    <source>
        <dbReference type="EMBL" id="WZF89770.1"/>
    </source>
</evidence>
<keyword evidence="4 13" id="KW-0808">Transferase</keyword>
<comment type="catalytic activity">
    <reaction evidence="8">
        <text>alpha-D-mannose 1-phosphate + GTP + H(+) = GDP-alpha-D-mannose + diphosphate</text>
        <dbReference type="Rhea" id="RHEA:15229"/>
        <dbReference type="ChEBI" id="CHEBI:15378"/>
        <dbReference type="ChEBI" id="CHEBI:33019"/>
        <dbReference type="ChEBI" id="CHEBI:37565"/>
        <dbReference type="ChEBI" id="CHEBI:57527"/>
        <dbReference type="ChEBI" id="CHEBI:58409"/>
        <dbReference type="EC" id="2.7.7.13"/>
    </reaction>
</comment>